<evidence type="ECO:0000313" key="1">
    <source>
        <dbReference type="EMBL" id="GHC60295.1"/>
    </source>
</evidence>
<proteinExistence type="predicted"/>
<gene>
    <name evidence="1" type="ORF">GCM10007100_29490</name>
</gene>
<dbReference type="EMBL" id="BMXI01000013">
    <property type="protein sequence ID" value="GHC60295.1"/>
    <property type="molecule type" value="Genomic_DNA"/>
</dbReference>
<protein>
    <submittedName>
        <fullName evidence="1">Uncharacterized protein</fullName>
    </submittedName>
</protein>
<organism evidence="1 2">
    <name type="scientific">Roseibacillus persicicus</name>
    <dbReference type="NCBI Taxonomy" id="454148"/>
    <lineage>
        <taxon>Bacteria</taxon>
        <taxon>Pseudomonadati</taxon>
        <taxon>Verrucomicrobiota</taxon>
        <taxon>Verrucomicrobiia</taxon>
        <taxon>Verrucomicrobiales</taxon>
        <taxon>Verrucomicrobiaceae</taxon>
        <taxon>Roseibacillus</taxon>
    </lineage>
</organism>
<comment type="caution">
    <text evidence="1">The sequence shown here is derived from an EMBL/GenBank/DDBJ whole genome shotgun (WGS) entry which is preliminary data.</text>
</comment>
<accession>A0A918WME0</accession>
<reference evidence="1" key="1">
    <citation type="journal article" date="2014" name="Int. J. Syst. Evol. Microbiol.">
        <title>Complete genome sequence of Corynebacterium casei LMG S-19264T (=DSM 44701T), isolated from a smear-ripened cheese.</title>
        <authorList>
            <consortium name="US DOE Joint Genome Institute (JGI-PGF)"/>
            <person name="Walter F."/>
            <person name="Albersmeier A."/>
            <person name="Kalinowski J."/>
            <person name="Ruckert C."/>
        </authorList>
    </citation>
    <scope>NUCLEOTIDE SEQUENCE</scope>
    <source>
        <strain evidence="1">KCTC 12988</strain>
    </source>
</reference>
<name>A0A918WME0_9BACT</name>
<dbReference type="AlphaFoldDB" id="A0A918WME0"/>
<evidence type="ECO:0000313" key="2">
    <source>
        <dbReference type="Proteomes" id="UP000644507"/>
    </source>
</evidence>
<dbReference type="Proteomes" id="UP000644507">
    <property type="component" value="Unassembled WGS sequence"/>
</dbReference>
<dbReference type="Pfam" id="PF04525">
    <property type="entry name" value="LOR"/>
    <property type="match status" value="1"/>
</dbReference>
<sequence>MNFPLDLRFKILAFAPQATVTDADGNQICYLKQKLFRFKEKVEIYTDSSRSTLVATISANRVLDWSARYTFHDAQGNEIGSVGRRGMRSIWKAHYDVFNPGDDVPDFEIREENPWSKVADSFFGEIPVLSFFTGFLFHPSYLASKSNGTAAVRLKKQPAFLEGKFTITKLSEITPREEMNLLLSYLMVNLLERRRG</sequence>
<dbReference type="InterPro" id="IPR007612">
    <property type="entry name" value="LOR"/>
</dbReference>
<reference evidence="1" key="2">
    <citation type="submission" date="2020-09" db="EMBL/GenBank/DDBJ databases">
        <authorList>
            <person name="Sun Q."/>
            <person name="Kim S."/>
        </authorList>
    </citation>
    <scope>NUCLEOTIDE SEQUENCE</scope>
    <source>
        <strain evidence="1">KCTC 12988</strain>
    </source>
</reference>
<dbReference type="RefSeq" id="WP_189571428.1">
    <property type="nucleotide sequence ID" value="NZ_BMXI01000013.1"/>
</dbReference>
<keyword evidence="2" id="KW-1185">Reference proteome</keyword>